<gene>
    <name evidence="1" type="ORF">FEZ63_21470</name>
</gene>
<dbReference type="OrthoDB" id="1263265at2"/>
<comment type="caution">
    <text evidence="1">The sequence shown here is derived from an EMBL/GenBank/DDBJ whole genome shotgun (WGS) entry which is preliminary data.</text>
</comment>
<dbReference type="InterPro" id="IPR038444">
    <property type="entry name" value="DUF465_sf"/>
</dbReference>
<evidence type="ECO:0000313" key="2">
    <source>
        <dbReference type="Proteomes" id="UP000325684"/>
    </source>
</evidence>
<dbReference type="Proteomes" id="UP000325684">
    <property type="component" value="Unassembled WGS sequence"/>
</dbReference>
<evidence type="ECO:0000313" key="1">
    <source>
        <dbReference type="EMBL" id="KAB0264790.1"/>
    </source>
</evidence>
<dbReference type="InterPro" id="IPR007420">
    <property type="entry name" value="DUF465"/>
</dbReference>
<accession>A0A5N3P4X5</accession>
<keyword evidence="2" id="KW-1185">Reference proteome</keyword>
<dbReference type="AlphaFoldDB" id="A0A5N3P4X5"/>
<proteinExistence type="predicted"/>
<dbReference type="Pfam" id="PF04325">
    <property type="entry name" value="DUF465"/>
    <property type="match status" value="1"/>
</dbReference>
<reference evidence="1 2" key="1">
    <citation type="journal article" date="2019" name="Microorganisms">
        <title>Genome Insights into the Novel Species Microvirga brassicacearum, a Rapeseed Endophyte with Biotechnological Potential.</title>
        <authorList>
            <person name="Jimenez-Gomez A."/>
            <person name="Saati-Santamaria Z."/>
            <person name="Igual J.M."/>
            <person name="Rivas R."/>
            <person name="Mateos P.F."/>
            <person name="Garcia-Fraile P."/>
        </authorList>
    </citation>
    <scope>NUCLEOTIDE SEQUENCE [LARGE SCALE GENOMIC DNA]</scope>
    <source>
        <strain evidence="1 2">CDVBN77</strain>
    </source>
</reference>
<sequence>MGQDRDFLEEDFPGKAERIETLKAADGHFARLAEKYRDLNRDIHRLEIVLDPDAEEELEELKRRRLLVKDEMAAIISGAET</sequence>
<name>A0A5N3P4X5_9HYPH</name>
<dbReference type="EMBL" id="VCMV01000058">
    <property type="protein sequence ID" value="KAB0264790.1"/>
    <property type="molecule type" value="Genomic_DNA"/>
</dbReference>
<dbReference type="RefSeq" id="WP_150948468.1">
    <property type="nucleotide sequence ID" value="NZ_VCMV01000058.1"/>
</dbReference>
<dbReference type="Gene3D" id="6.10.280.50">
    <property type="match status" value="1"/>
</dbReference>
<protein>
    <submittedName>
        <fullName evidence="1">DUF465 domain-containing protein</fullName>
    </submittedName>
</protein>
<organism evidence="1 2">
    <name type="scientific">Microvirga brassicacearum</name>
    <dbReference type="NCBI Taxonomy" id="2580413"/>
    <lineage>
        <taxon>Bacteria</taxon>
        <taxon>Pseudomonadati</taxon>
        <taxon>Pseudomonadota</taxon>
        <taxon>Alphaproteobacteria</taxon>
        <taxon>Hyphomicrobiales</taxon>
        <taxon>Methylobacteriaceae</taxon>
        <taxon>Microvirga</taxon>
    </lineage>
</organism>